<dbReference type="Pfam" id="PF01363">
    <property type="entry name" value="FYVE"/>
    <property type="match status" value="1"/>
</dbReference>
<feature type="compositionally biased region" description="Low complexity" evidence="5">
    <location>
        <begin position="1"/>
        <end position="44"/>
    </location>
</feature>
<evidence type="ECO:0000313" key="8">
    <source>
        <dbReference type="EMBL" id="KAF4141780.1"/>
    </source>
</evidence>
<feature type="compositionally biased region" description="Polar residues" evidence="5">
    <location>
        <begin position="419"/>
        <end position="444"/>
    </location>
</feature>
<gene>
    <name evidence="7" type="ORF">GN244_ATG16826</name>
    <name evidence="8" type="ORF">GN958_ATG09025</name>
</gene>
<dbReference type="GO" id="GO:0008270">
    <property type="term" value="F:zinc ion binding"/>
    <property type="evidence" value="ECO:0007669"/>
    <property type="project" value="UniProtKB-KW"/>
</dbReference>
<dbReference type="Proteomes" id="UP000602510">
    <property type="component" value="Unassembled WGS sequence"/>
</dbReference>
<feature type="compositionally biased region" description="Basic and acidic residues" evidence="5">
    <location>
        <begin position="606"/>
        <end position="617"/>
    </location>
</feature>
<dbReference type="SMART" id="SM00897">
    <property type="entry name" value="FIST"/>
    <property type="match status" value="1"/>
</dbReference>
<keyword evidence="1" id="KW-0479">Metal-binding</keyword>
<evidence type="ECO:0000256" key="3">
    <source>
        <dbReference type="ARBA" id="ARBA00022833"/>
    </source>
</evidence>
<feature type="compositionally biased region" description="Basic and acidic residues" evidence="5">
    <location>
        <begin position="550"/>
        <end position="565"/>
    </location>
</feature>
<feature type="compositionally biased region" description="Basic residues" evidence="5">
    <location>
        <begin position="540"/>
        <end position="549"/>
    </location>
</feature>
<dbReference type="PROSITE" id="PS50178">
    <property type="entry name" value="ZF_FYVE"/>
    <property type="match status" value="1"/>
</dbReference>
<sequence length="1096" mass="120881">MNQGAAPPAAATNNATAAPDPANEVAAAAANAADWSDSADNSNSQEDEFIPPPQGPSLSYERKIRLHKYAENRARSCLGLLSDTSSALWKVHDCKNDIGVYKPSSDWSESVSAKAVVFANAAFPNVLKTIYDLKTSDKFKLFMRKVLGDMFLDAEVLEDLNGTGVYPSANPPRDAREMYKQAAIKWWAIKSGSLASKSSDFYVLEYIGIETSGGDIVACYLFQESLAEVGGMPHIQGNNLERSQFDALICKFERTSSPDYKDDFVTISIAFQRPPPMVSLFRSNPAVEMVTQLARGLRDLLEDPPELQEISVVKTSAWVKDKERRFCVLCNKRFSPIFRRRHHCRTCGEVICWACSSTIRVPSISFTHNDTGKQVLSRHQPSIRVCSKCVVSHHRSKSGRELSNQEDFKDWIQRSTEQQQLAVGAETGTTQHLRLPSPSHSQDLSGALENPRDDSERVPVSKEERMPRKYRRISLDNEEEEKEEGDNRPHQYRELPETLDDRQRRDSNLRTSRKISAGKQRQSNMQLPQRHSYGEQAARGSKHMRRVRRSHSEVSIERATGHGRDNPLSIAKAAPKKNPDRSRSSSAGRRAPVANPVKQTAPPTHDNQEETERRSNSMERLPVQNNTSYVHAASAWATNKTEALAMTGAFQELMTKLGGDVHFVVVGFSTGFNAEVIVNLLRQLAPGVPYIGGTIARGMCDENAWVSVNRHNDEGLVTLWGVNDPHGIYSVVHAEYSQSDAHEKTYAAAKTAFARVAGDVDAGEKPAFIAAYACPLFVEHAIDGIREAIHCPIIGGCSSDATRHGEGEVSVSWIQISSSSSSDYTKSVRDGRGDWTEMGIAFALCFPSVETYVSWFSGYSPVGVNSEYCMGTVTKASNKTIYEIDCKPAAEVYQEWLDVASDKSQTELSSIGFPRLGSLHPLGTTIDFVSNQMEIDRSIDANSSSSLCSMQSSDWSKLINMTAVITGINEDGSLSTTSSVASGTNVVLMETSAQSLKTAINKMGAQAVESNKFYIHETIGCLMFLSAGVQALLGHKSMAEMVGAYKDWSGGASLMGMTTFGEIGHLPNSNDFPHYDSLMFGAIIFSKRKRKEYLYF</sequence>
<dbReference type="SMART" id="SM00064">
    <property type="entry name" value="FYVE"/>
    <property type="match status" value="1"/>
</dbReference>
<evidence type="ECO:0000256" key="5">
    <source>
        <dbReference type="SAM" id="MobiDB-lite"/>
    </source>
</evidence>
<dbReference type="PANTHER" id="PTHR13510:SF44">
    <property type="entry name" value="RABENOSYN-5"/>
    <property type="match status" value="1"/>
</dbReference>
<dbReference type="InterPro" id="IPR011011">
    <property type="entry name" value="Znf_FYVE_PHD"/>
</dbReference>
<reference evidence="7" key="1">
    <citation type="submission" date="2020-04" db="EMBL/GenBank/DDBJ databases">
        <title>Hybrid Assembly of Korean Phytophthora infestans isolates.</title>
        <authorList>
            <person name="Prokchorchik M."/>
            <person name="Lee Y."/>
            <person name="Seo J."/>
            <person name="Cho J.-H."/>
            <person name="Park Y.-E."/>
            <person name="Jang D.-C."/>
            <person name="Im J.-S."/>
            <person name="Choi J.-G."/>
            <person name="Park H.-J."/>
            <person name="Lee G.-B."/>
            <person name="Lee Y.-G."/>
            <person name="Hong S.-Y."/>
            <person name="Cho K."/>
            <person name="Sohn K.H."/>
        </authorList>
    </citation>
    <scope>NUCLEOTIDE SEQUENCE</scope>
    <source>
        <strain evidence="7">KR_1_A1</strain>
        <strain evidence="8">KR_2_A2</strain>
    </source>
</reference>
<evidence type="ECO:0000256" key="4">
    <source>
        <dbReference type="PROSITE-ProRule" id="PRU00091"/>
    </source>
</evidence>
<keyword evidence="2 4" id="KW-0863">Zinc-finger</keyword>
<feature type="region of interest" description="Disordered" evidence="5">
    <location>
        <begin position="419"/>
        <end position="622"/>
    </location>
</feature>
<feature type="compositionally biased region" description="Basic and acidic residues" evidence="5">
    <location>
        <begin position="450"/>
        <end position="467"/>
    </location>
</feature>
<name>A0A833WEX2_PHYIN</name>
<proteinExistence type="predicted"/>
<evidence type="ECO:0000313" key="7">
    <source>
        <dbReference type="EMBL" id="KAF4031370.1"/>
    </source>
</evidence>
<evidence type="ECO:0000256" key="1">
    <source>
        <dbReference type="ARBA" id="ARBA00022723"/>
    </source>
</evidence>
<dbReference type="InterPro" id="IPR013702">
    <property type="entry name" value="FIST_domain_N"/>
</dbReference>
<dbReference type="Gene3D" id="3.30.40.10">
    <property type="entry name" value="Zinc/RING finger domain, C3HC4 (zinc finger)"/>
    <property type="match status" value="1"/>
</dbReference>
<dbReference type="InterPro" id="IPR000306">
    <property type="entry name" value="Znf_FYVE"/>
</dbReference>
<evidence type="ECO:0000313" key="9">
    <source>
        <dbReference type="Proteomes" id="UP000602510"/>
    </source>
</evidence>
<accession>A0A833WEX2</accession>
<dbReference type="Proteomes" id="UP000704712">
    <property type="component" value="Unassembled WGS sequence"/>
</dbReference>
<evidence type="ECO:0000256" key="2">
    <source>
        <dbReference type="ARBA" id="ARBA00022771"/>
    </source>
</evidence>
<dbReference type="EMBL" id="WSZM01000587">
    <property type="protein sequence ID" value="KAF4031370.1"/>
    <property type="molecule type" value="Genomic_DNA"/>
</dbReference>
<keyword evidence="9" id="KW-1185">Reference proteome</keyword>
<organism evidence="7 9">
    <name type="scientific">Phytophthora infestans</name>
    <name type="common">Potato late blight agent</name>
    <name type="synonym">Botrytis infestans</name>
    <dbReference type="NCBI Taxonomy" id="4787"/>
    <lineage>
        <taxon>Eukaryota</taxon>
        <taxon>Sar</taxon>
        <taxon>Stramenopiles</taxon>
        <taxon>Oomycota</taxon>
        <taxon>Peronosporomycetes</taxon>
        <taxon>Peronosporales</taxon>
        <taxon>Peronosporaceae</taxon>
        <taxon>Phytophthora</taxon>
    </lineage>
</organism>
<dbReference type="AlphaFoldDB" id="A0A833WEX2"/>
<keyword evidence="3" id="KW-0862">Zinc</keyword>
<dbReference type="InterPro" id="IPR019494">
    <property type="entry name" value="FIST_C"/>
</dbReference>
<dbReference type="SMART" id="SM01204">
    <property type="entry name" value="FIST_C"/>
    <property type="match status" value="1"/>
</dbReference>
<dbReference type="SUPFAM" id="SSF57903">
    <property type="entry name" value="FYVE/PHD zinc finger"/>
    <property type="match status" value="1"/>
</dbReference>
<dbReference type="Pfam" id="PF10442">
    <property type="entry name" value="FIST_C"/>
    <property type="match status" value="1"/>
</dbReference>
<feature type="compositionally biased region" description="Basic and acidic residues" evidence="5">
    <location>
        <begin position="485"/>
        <end position="508"/>
    </location>
</feature>
<dbReference type="InterPro" id="IPR017455">
    <property type="entry name" value="Znf_FYVE-rel"/>
</dbReference>
<feature type="compositionally biased region" description="Polar residues" evidence="5">
    <location>
        <begin position="519"/>
        <end position="529"/>
    </location>
</feature>
<dbReference type="InterPro" id="IPR052727">
    <property type="entry name" value="Rab4/Rab5_effector"/>
</dbReference>
<feature type="region of interest" description="Disordered" evidence="5">
    <location>
        <begin position="1"/>
        <end position="58"/>
    </location>
</feature>
<comment type="caution">
    <text evidence="7">The sequence shown here is derived from an EMBL/GenBank/DDBJ whole genome shotgun (WGS) entry which is preliminary data.</text>
</comment>
<dbReference type="Pfam" id="PF08495">
    <property type="entry name" value="FIST"/>
    <property type="match status" value="1"/>
</dbReference>
<protein>
    <submittedName>
        <fullName evidence="7">FIST C domain</fullName>
    </submittedName>
</protein>
<dbReference type="EMBL" id="JAACNO010001266">
    <property type="protein sequence ID" value="KAF4141780.1"/>
    <property type="molecule type" value="Genomic_DNA"/>
</dbReference>
<feature type="domain" description="FYVE-type" evidence="6">
    <location>
        <begin position="321"/>
        <end position="394"/>
    </location>
</feature>
<evidence type="ECO:0000259" key="6">
    <source>
        <dbReference type="PROSITE" id="PS50178"/>
    </source>
</evidence>
<dbReference type="InterPro" id="IPR013083">
    <property type="entry name" value="Znf_RING/FYVE/PHD"/>
</dbReference>
<dbReference type="PANTHER" id="PTHR13510">
    <property type="entry name" value="FYVE-FINGER-CONTAINING RAB5 EFFECTOR PROTEIN RABENOSYN-5-RELATED"/>
    <property type="match status" value="1"/>
</dbReference>